<keyword evidence="1" id="KW-0805">Transcription regulation</keyword>
<evidence type="ECO:0000256" key="3">
    <source>
        <dbReference type="ARBA" id="ARBA00023163"/>
    </source>
</evidence>
<proteinExistence type="predicted"/>
<dbReference type="PROSITE" id="PS52050">
    <property type="entry name" value="WYL"/>
    <property type="match status" value="1"/>
</dbReference>
<comment type="caution">
    <text evidence="6">The sequence shown here is derived from an EMBL/GenBank/DDBJ whole genome shotgun (WGS) entry which is preliminary data.</text>
</comment>
<dbReference type="PANTHER" id="PTHR34580:SF3">
    <property type="entry name" value="PROTEIN PAFB"/>
    <property type="match status" value="1"/>
</dbReference>
<evidence type="ECO:0000256" key="4">
    <source>
        <dbReference type="SAM" id="MobiDB-lite"/>
    </source>
</evidence>
<keyword evidence="2" id="KW-0238">DNA-binding</keyword>
<organism evidence="6 7">
    <name type="scientific">Agromyces seonyuensis</name>
    <dbReference type="NCBI Taxonomy" id="2662446"/>
    <lineage>
        <taxon>Bacteria</taxon>
        <taxon>Bacillati</taxon>
        <taxon>Actinomycetota</taxon>
        <taxon>Actinomycetes</taxon>
        <taxon>Micrococcales</taxon>
        <taxon>Microbacteriaceae</taxon>
        <taxon>Agromyces</taxon>
    </lineage>
</organism>
<dbReference type="InterPro" id="IPR001034">
    <property type="entry name" value="DeoR_HTH"/>
</dbReference>
<evidence type="ECO:0000313" key="7">
    <source>
        <dbReference type="Proteomes" id="UP000438182"/>
    </source>
</evidence>
<dbReference type="Gene3D" id="1.10.10.10">
    <property type="entry name" value="Winged helix-like DNA-binding domain superfamily/Winged helix DNA-binding domain"/>
    <property type="match status" value="1"/>
</dbReference>
<dbReference type="AlphaFoldDB" id="A0A6I4P0A6"/>
<dbReference type="SUPFAM" id="SSF46785">
    <property type="entry name" value="Winged helix' DNA-binding domain"/>
    <property type="match status" value="1"/>
</dbReference>
<dbReference type="PANTHER" id="PTHR34580">
    <property type="match status" value="1"/>
</dbReference>
<dbReference type="InterPro" id="IPR051534">
    <property type="entry name" value="CBASS_pafABC_assoc_protein"/>
</dbReference>
<evidence type="ECO:0000259" key="5">
    <source>
        <dbReference type="PROSITE" id="PS51000"/>
    </source>
</evidence>
<sequence length="341" mass="37638">MSDTTARALRLLSLLQTHRHWTSTELGERLGITSRTVRRDIDRLRELGYRIESEPGVAGGYRLEAGNALPPLLLSDDEAVAIAIGLRIAASQRLVDGPQTTLSALAKLEQVLPPALRRRVAALAEVVPSGPGGGARVSPELLGDLALACRDHERLRFDYTSVTGEASSRRVEPHSLAPAERNWYLVCWDLDREDWRTFRVDRIERLLRTRVLAAPRELAEETVAEMVLAASSWSPQHVEADVVMDLGFEDFRGWFGHWGQGATPEGADRTRWPVGGSDWREAMYGMLYVPAGVPYRTDLAEPHRGELREAVARLLAALEAAPPEPRATEAPRPVRGGEIAG</sequence>
<dbReference type="InterPro" id="IPR018356">
    <property type="entry name" value="Tscrpt_reg_HTH_DeoR_CS"/>
</dbReference>
<feature type="region of interest" description="Disordered" evidence="4">
    <location>
        <begin position="322"/>
        <end position="341"/>
    </location>
</feature>
<keyword evidence="3" id="KW-0804">Transcription</keyword>
<dbReference type="Pfam" id="PF13280">
    <property type="entry name" value="WYL"/>
    <property type="match status" value="1"/>
</dbReference>
<dbReference type="Pfam" id="PF08279">
    <property type="entry name" value="HTH_11"/>
    <property type="match status" value="1"/>
</dbReference>
<dbReference type="GO" id="GO:0003700">
    <property type="term" value="F:DNA-binding transcription factor activity"/>
    <property type="evidence" value="ECO:0007669"/>
    <property type="project" value="InterPro"/>
</dbReference>
<protein>
    <submittedName>
        <fullName evidence="6">WYL domain-containing protein</fullName>
    </submittedName>
</protein>
<dbReference type="InterPro" id="IPR036390">
    <property type="entry name" value="WH_DNA-bd_sf"/>
</dbReference>
<dbReference type="RefSeq" id="WP_160424689.1">
    <property type="nucleotide sequence ID" value="NZ_WSTA01000041.1"/>
</dbReference>
<gene>
    <name evidence="6" type="ORF">GB864_10225</name>
</gene>
<feature type="domain" description="HTH deoR-type" evidence="5">
    <location>
        <begin position="4"/>
        <end position="59"/>
    </location>
</feature>
<dbReference type="InterPro" id="IPR036388">
    <property type="entry name" value="WH-like_DNA-bd_sf"/>
</dbReference>
<dbReference type="InterPro" id="IPR013196">
    <property type="entry name" value="HTH_11"/>
</dbReference>
<dbReference type="PROSITE" id="PS00894">
    <property type="entry name" value="HTH_DEOR_1"/>
    <property type="match status" value="1"/>
</dbReference>
<evidence type="ECO:0000313" key="6">
    <source>
        <dbReference type="EMBL" id="MWB98922.1"/>
    </source>
</evidence>
<dbReference type="PROSITE" id="PS51000">
    <property type="entry name" value="HTH_DEOR_2"/>
    <property type="match status" value="1"/>
</dbReference>
<dbReference type="EMBL" id="WSTA01000041">
    <property type="protein sequence ID" value="MWB98922.1"/>
    <property type="molecule type" value="Genomic_DNA"/>
</dbReference>
<evidence type="ECO:0000256" key="1">
    <source>
        <dbReference type="ARBA" id="ARBA00023015"/>
    </source>
</evidence>
<dbReference type="Proteomes" id="UP000438182">
    <property type="component" value="Unassembled WGS sequence"/>
</dbReference>
<name>A0A6I4P0A6_9MICO</name>
<evidence type="ECO:0000256" key="2">
    <source>
        <dbReference type="ARBA" id="ARBA00023125"/>
    </source>
</evidence>
<dbReference type="InterPro" id="IPR026881">
    <property type="entry name" value="WYL_dom"/>
</dbReference>
<dbReference type="GO" id="GO:0003677">
    <property type="term" value="F:DNA binding"/>
    <property type="evidence" value="ECO:0007669"/>
    <property type="project" value="UniProtKB-KW"/>
</dbReference>
<reference evidence="6 7" key="1">
    <citation type="submission" date="2019-12" db="EMBL/GenBank/DDBJ databases">
        <authorList>
            <person name="Kim Y.S."/>
        </authorList>
    </citation>
    <scope>NUCLEOTIDE SEQUENCE [LARGE SCALE GENOMIC DNA]</scope>
    <source>
        <strain evidence="6 7">MMS17-SY077</strain>
    </source>
</reference>
<keyword evidence="7" id="KW-1185">Reference proteome</keyword>
<accession>A0A6I4P0A6</accession>